<dbReference type="InterPro" id="IPR036291">
    <property type="entry name" value="NAD(P)-bd_dom_sf"/>
</dbReference>
<dbReference type="STRING" id="1801.BRW64_17655"/>
<dbReference type="Pfam" id="PF02423">
    <property type="entry name" value="OCD_Mu_crystall"/>
    <property type="match status" value="1"/>
</dbReference>
<sequence length="373" mass="39892">MSARKDFLFLSEPDCIDAGVLDAGRCVDVCEEVFGLLAQGDYLMGGPNHNSHGMGVVFPKSSPFPNMPVAGPDRRFVAMPGYLGGRFDVCGNKWYGSNHANTAKGLPRSVLTLMLNDKETGEPLCLMSANLLSSARTGAVPAVATRHLASATAGSVAVLGCGPINKACLKAIATQLPHLKRVYFYDIFEAAAEKLADWARQTLGVDAIVENDLQTALSGAEVVTVAASRVKPLVVQNDWLHPEATVLISGPISADDAFWLENRVVLDHVALHEAYVDEAVASPDKQAAYDGVIGGPLYRLIDDGRLPALKDFTDLGTVLQAPAQRADTGARRTVFVACGMSVFDLAWGYEIYRTAQDKGLGTPLALWDTPYAE</sequence>
<evidence type="ECO:0000313" key="1">
    <source>
        <dbReference type="EMBL" id="OPE46667.1"/>
    </source>
</evidence>
<evidence type="ECO:0000313" key="2">
    <source>
        <dbReference type="EMBL" id="PEG55395.1"/>
    </source>
</evidence>
<dbReference type="EMBL" id="PDCR01000006">
    <property type="protein sequence ID" value="PEG55395.1"/>
    <property type="molecule type" value="Genomic_DNA"/>
</dbReference>
<dbReference type="GO" id="GO:0005737">
    <property type="term" value="C:cytoplasm"/>
    <property type="evidence" value="ECO:0007669"/>
    <property type="project" value="TreeGrafter"/>
</dbReference>
<name>A0A1Q4HBG9_9MYCO</name>
<evidence type="ECO:0000313" key="3">
    <source>
        <dbReference type="Proteomes" id="UP000191039"/>
    </source>
</evidence>
<reference evidence="2 4" key="2">
    <citation type="submission" date="2017-10" db="EMBL/GenBank/DDBJ databases">
        <title>The new phylogeny of genus Mycobacterium.</title>
        <authorList>
            <person name="Tortoli E."/>
            <person name="Trovato A."/>
            <person name="Cirillo D.M."/>
        </authorList>
    </citation>
    <scope>NUCLEOTIDE SEQUENCE [LARGE SCALE GENOMIC DNA]</scope>
    <source>
        <strain evidence="2 4">IP141170001</strain>
    </source>
</reference>
<organism evidence="2 4">
    <name type="scientific">Mycolicibacterium diernhoferi</name>
    <dbReference type="NCBI Taxonomy" id="1801"/>
    <lineage>
        <taxon>Bacteria</taxon>
        <taxon>Bacillati</taxon>
        <taxon>Actinomycetota</taxon>
        <taxon>Actinomycetes</taxon>
        <taxon>Mycobacteriales</taxon>
        <taxon>Mycobacteriaceae</taxon>
        <taxon>Mycolicibacterium</taxon>
    </lineage>
</organism>
<keyword evidence="4" id="KW-1185">Reference proteome</keyword>
<proteinExistence type="predicted"/>
<dbReference type="SUPFAM" id="SSF51735">
    <property type="entry name" value="NAD(P)-binding Rossmann-fold domains"/>
    <property type="match status" value="1"/>
</dbReference>
<dbReference type="OrthoDB" id="9801817at2"/>
<dbReference type="Gene3D" id="3.40.50.720">
    <property type="entry name" value="NAD(P)-binding Rossmann-like Domain"/>
    <property type="match status" value="1"/>
</dbReference>
<dbReference type="Proteomes" id="UP000220340">
    <property type="component" value="Unassembled WGS sequence"/>
</dbReference>
<protein>
    <submittedName>
        <fullName evidence="2">Ornithine cyclodeaminase</fullName>
    </submittedName>
</protein>
<dbReference type="EMBL" id="MIJD01000406">
    <property type="protein sequence ID" value="OPE46667.1"/>
    <property type="molecule type" value="Genomic_DNA"/>
</dbReference>
<accession>A0A1Q4HBG9</accession>
<dbReference type="NCBIfam" id="NF004848">
    <property type="entry name" value="PRK06199.1"/>
    <property type="match status" value="1"/>
</dbReference>
<dbReference type="PANTHER" id="PTHR13812:SF19">
    <property type="entry name" value="KETIMINE REDUCTASE MU-CRYSTALLIN"/>
    <property type="match status" value="1"/>
</dbReference>
<dbReference type="PANTHER" id="PTHR13812">
    <property type="entry name" value="KETIMINE REDUCTASE MU-CRYSTALLIN"/>
    <property type="match status" value="1"/>
</dbReference>
<gene>
    <name evidence="1" type="ORF">BV510_26075</name>
    <name evidence="2" type="ORF">CRI78_05605</name>
</gene>
<evidence type="ECO:0000313" key="4">
    <source>
        <dbReference type="Proteomes" id="UP000220340"/>
    </source>
</evidence>
<reference evidence="1 3" key="1">
    <citation type="submission" date="2016-09" db="EMBL/GenBank/DDBJ databases">
        <title>genome sequences of unsequenced Mycobacteria.</title>
        <authorList>
            <person name="Greninger A.L."/>
            <person name="Jerome K.R."/>
            <person name="Mcnair B."/>
            <person name="Wallis C."/>
            <person name="Fang F."/>
        </authorList>
    </citation>
    <scope>NUCLEOTIDE SEQUENCE [LARGE SCALE GENOMIC DNA]</scope>
    <source>
        <strain evidence="1 3">BM1</strain>
    </source>
</reference>
<dbReference type="Gene3D" id="3.30.1780.10">
    <property type="entry name" value="ornithine cyclodeaminase, domain 1"/>
    <property type="match status" value="1"/>
</dbReference>
<dbReference type="InterPro" id="IPR003462">
    <property type="entry name" value="ODC_Mu_crystall"/>
</dbReference>
<dbReference type="InterPro" id="IPR023401">
    <property type="entry name" value="ODC_N"/>
</dbReference>
<dbReference type="RefSeq" id="WP_073857560.1">
    <property type="nucleotide sequence ID" value="NZ_BAAATC010000014.1"/>
</dbReference>
<dbReference type="Proteomes" id="UP000191039">
    <property type="component" value="Unassembled WGS sequence"/>
</dbReference>
<dbReference type="AlphaFoldDB" id="A0A1Q4HBG9"/>
<dbReference type="PIRSF" id="PIRSF001439">
    <property type="entry name" value="CryM"/>
    <property type="match status" value="1"/>
</dbReference>
<comment type="caution">
    <text evidence="2">The sequence shown here is derived from an EMBL/GenBank/DDBJ whole genome shotgun (WGS) entry which is preliminary data.</text>
</comment>